<dbReference type="EMBL" id="JANBQB010000128">
    <property type="protein sequence ID" value="KAJ1981371.1"/>
    <property type="molecule type" value="Genomic_DNA"/>
</dbReference>
<dbReference type="GO" id="GO:0000987">
    <property type="term" value="F:cis-regulatory region sequence-specific DNA binding"/>
    <property type="evidence" value="ECO:0007669"/>
    <property type="project" value="TreeGrafter"/>
</dbReference>
<evidence type="ECO:0000313" key="2">
    <source>
        <dbReference type="EMBL" id="KAJ1981371.1"/>
    </source>
</evidence>
<dbReference type="Pfam" id="PF13621">
    <property type="entry name" value="Cupin_8"/>
    <property type="match status" value="1"/>
</dbReference>
<dbReference type="AlphaFoldDB" id="A0A9W8B4D4"/>
<keyword evidence="3" id="KW-1185">Reference proteome</keyword>
<dbReference type="Gene3D" id="1.20.1280.50">
    <property type="match status" value="1"/>
</dbReference>
<feature type="domain" description="JmjC" evidence="1">
    <location>
        <begin position="301"/>
        <end position="492"/>
    </location>
</feature>
<comment type="caution">
    <text evidence="2">The sequence shown here is derived from an EMBL/GenBank/DDBJ whole genome shotgun (WGS) entry which is preliminary data.</text>
</comment>
<organism evidence="2 3">
    <name type="scientific">Dimargaris verticillata</name>
    <dbReference type="NCBI Taxonomy" id="2761393"/>
    <lineage>
        <taxon>Eukaryota</taxon>
        <taxon>Fungi</taxon>
        <taxon>Fungi incertae sedis</taxon>
        <taxon>Zoopagomycota</taxon>
        <taxon>Kickxellomycotina</taxon>
        <taxon>Dimargaritomycetes</taxon>
        <taxon>Dimargaritales</taxon>
        <taxon>Dimargaritaceae</taxon>
        <taxon>Dimargaris</taxon>
    </lineage>
</organism>
<dbReference type="InterPro" id="IPR036047">
    <property type="entry name" value="F-box-like_dom_sf"/>
</dbReference>
<dbReference type="InterPro" id="IPR001810">
    <property type="entry name" value="F-box_dom"/>
</dbReference>
<name>A0A9W8B4D4_9FUNG</name>
<dbReference type="PANTHER" id="PTHR12480:SF21">
    <property type="entry name" value="JMJC DOMAIN-CONTAINING PROTEIN 8"/>
    <property type="match status" value="1"/>
</dbReference>
<dbReference type="SUPFAM" id="SSF51197">
    <property type="entry name" value="Clavaminate synthase-like"/>
    <property type="match status" value="1"/>
</dbReference>
<evidence type="ECO:0000313" key="3">
    <source>
        <dbReference type="Proteomes" id="UP001151582"/>
    </source>
</evidence>
<dbReference type="InterPro" id="IPR041667">
    <property type="entry name" value="Cupin_8"/>
</dbReference>
<dbReference type="Pfam" id="PF12937">
    <property type="entry name" value="F-box-like"/>
    <property type="match status" value="1"/>
</dbReference>
<dbReference type="OrthoDB" id="424465at2759"/>
<reference evidence="2" key="1">
    <citation type="submission" date="2022-07" db="EMBL/GenBank/DDBJ databases">
        <title>Phylogenomic reconstructions and comparative analyses of Kickxellomycotina fungi.</title>
        <authorList>
            <person name="Reynolds N.K."/>
            <person name="Stajich J.E."/>
            <person name="Barry K."/>
            <person name="Grigoriev I.V."/>
            <person name="Crous P."/>
            <person name="Smith M.E."/>
        </authorList>
    </citation>
    <scope>NUCLEOTIDE SEQUENCE</scope>
    <source>
        <strain evidence="2">RSA 567</strain>
    </source>
</reference>
<dbReference type="Proteomes" id="UP001151582">
    <property type="component" value="Unassembled WGS sequence"/>
</dbReference>
<dbReference type="InterPro" id="IPR050910">
    <property type="entry name" value="JMJD6_ArgDemeth/LysHydrox"/>
</dbReference>
<dbReference type="GO" id="GO:0005634">
    <property type="term" value="C:nucleus"/>
    <property type="evidence" value="ECO:0007669"/>
    <property type="project" value="TreeGrafter"/>
</dbReference>
<dbReference type="PANTHER" id="PTHR12480">
    <property type="entry name" value="ARGININE DEMETHYLASE AND LYSYL-HYDROXYLASE JMJD"/>
    <property type="match status" value="1"/>
</dbReference>
<dbReference type="SMART" id="SM00558">
    <property type="entry name" value="JmjC"/>
    <property type="match status" value="1"/>
</dbReference>
<proteinExistence type="predicted"/>
<evidence type="ECO:0000259" key="1">
    <source>
        <dbReference type="PROSITE" id="PS51184"/>
    </source>
</evidence>
<dbReference type="PROSITE" id="PS51184">
    <property type="entry name" value="JMJC"/>
    <property type="match status" value="1"/>
</dbReference>
<dbReference type="InterPro" id="IPR003347">
    <property type="entry name" value="JmjC_dom"/>
</dbReference>
<gene>
    <name evidence="2" type="ORF">H4R34_002100</name>
</gene>
<dbReference type="Gene3D" id="2.60.120.650">
    <property type="entry name" value="Cupin"/>
    <property type="match status" value="1"/>
</dbReference>
<protein>
    <recommendedName>
        <fullName evidence="1">JmjC domain-containing protein</fullName>
    </recommendedName>
</protein>
<sequence>MPEQITPKRKASLPAISATTTVKHSRVDLAQQEHASSSPSLSHPAGIRPWGNYYFDQGSLQTGSFDPHAIRQCMLGHWHRLTDDLILRILESELIATDLANLQRVSKGFYAFARHEDLWRALTLKDFGGAFTFCSTWRQTYRHCHVHKHLCQCSPQISNGSGHHKAHAVCTQRYLQVNTQIRLDRFYSDTLFKPFMYATASLSPWRQSQRGTPIPRVTKLSLDDFVDRYEKPSLPVIITDVVTQWPAFQKWADPHYLLKQYGDAVFRAEAIDIMFKAYWQYAQTQTLDEAPIYLFDKHFGENCPDLLADFTVPEYFREDLFSLLGANTYSQHVLTATQAKESAPKNVRPDYRWLIVGPQRSGSTFHKDPNATSAWNAVITGSKKWILYPPKCLPPGVYANADESQVTSPVSLMEWFHDYYADVEPYRALGTQDSHGQPTGAFEGTCYAGDLMFVPRGWWHCVLNLDDSIALTQNYVSRRNLPQVLHFLQFKRDQISGIPKQLASSLYEQFTAAFEHQFPGELAQLRQQQQRNFQQHSKVHIQWPFASLPTVGEAAVTAGDQANGTATAPAPTGAINLWETLKAGGPTDFKFGFAEDD</sequence>
<dbReference type="SUPFAM" id="SSF81383">
    <property type="entry name" value="F-box domain"/>
    <property type="match status" value="1"/>
</dbReference>
<accession>A0A9W8B4D4</accession>